<keyword evidence="1" id="KW-0812">Transmembrane</keyword>
<accession>A0AAN8VVF0</accession>
<dbReference type="Proteomes" id="UP001370490">
    <property type="component" value="Unassembled WGS sequence"/>
</dbReference>
<feature type="transmembrane region" description="Helical" evidence="1">
    <location>
        <begin position="67"/>
        <end position="87"/>
    </location>
</feature>
<evidence type="ECO:0000256" key="1">
    <source>
        <dbReference type="SAM" id="Phobius"/>
    </source>
</evidence>
<proteinExistence type="predicted"/>
<organism evidence="2 3">
    <name type="scientific">Dillenia turbinata</name>
    <dbReference type="NCBI Taxonomy" id="194707"/>
    <lineage>
        <taxon>Eukaryota</taxon>
        <taxon>Viridiplantae</taxon>
        <taxon>Streptophyta</taxon>
        <taxon>Embryophyta</taxon>
        <taxon>Tracheophyta</taxon>
        <taxon>Spermatophyta</taxon>
        <taxon>Magnoliopsida</taxon>
        <taxon>eudicotyledons</taxon>
        <taxon>Gunneridae</taxon>
        <taxon>Pentapetalae</taxon>
        <taxon>Dilleniales</taxon>
        <taxon>Dilleniaceae</taxon>
        <taxon>Dillenia</taxon>
    </lineage>
</organism>
<comment type="caution">
    <text evidence="2">The sequence shown here is derived from an EMBL/GenBank/DDBJ whole genome shotgun (WGS) entry which is preliminary data.</text>
</comment>
<dbReference type="Pfam" id="PF05684">
    <property type="entry name" value="DUF819"/>
    <property type="match status" value="1"/>
</dbReference>
<name>A0AAN8VVF0_9MAGN</name>
<protein>
    <submittedName>
        <fullName evidence="2">Uncharacterized protein</fullName>
    </submittedName>
</protein>
<evidence type="ECO:0000313" key="3">
    <source>
        <dbReference type="Proteomes" id="UP001370490"/>
    </source>
</evidence>
<dbReference type="InterPro" id="IPR008537">
    <property type="entry name" value="DUF819"/>
</dbReference>
<dbReference type="PANTHER" id="PTHR34289:SF5">
    <property type="entry name" value="KERATIN-ASSOCIATED PROTEIN (DUF819)"/>
    <property type="match status" value="1"/>
</dbReference>
<gene>
    <name evidence="2" type="ORF">RJ641_033831</name>
</gene>
<keyword evidence="1" id="KW-0472">Membrane</keyword>
<evidence type="ECO:0000313" key="2">
    <source>
        <dbReference type="EMBL" id="KAK6936801.1"/>
    </source>
</evidence>
<dbReference type="AlphaFoldDB" id="A0AAN8VVF0"/>
<dbReference type="PANTHER" id="PTHR34289">
    <property type="entry name" value="PROTEIN, PUTATIVE (DUF819)-RELATED"/>
    <property type="match status" value="1"/>
</dbReference>
<feature type="transmembrane region" description="Helical" evidence="1">
    <location>
        <begin position="93"/>
        <end position="115"/>
    </location>
</feature>
<keyword evidence="3" id="KW-1185">Reference proteome</keyword>
<sequence length="186" mass="20026">MHLTHLARFAYEAYIGFLDVVMDMDSSSGSKLPVLQMASALVVSFAICKTATYITKLLGIQRGSLPGITATVVLLATLFPKPFGYLAPVGDSLAVILMQVIIHLAVILGFGKLFCFDVKLLLLASNANIGGPTTACGMATANGWKSLVIPGIHAGIFWHSHCNLSRHCFWTDDSEKNVLSTMTMYS</sequence>
<dbReference type="EMBL" id="JBAMMX010000007">
    <property type="protein sequence ID" value="KAK6936801.1"/>
    <property type="molecule type" value="Genomic_DNA"/>
</dbReference>
<keyword evidence="1" id="KW-1133">Transmembrane helix</keyword>
<reference evidence="2 3" key="1">
    <citation type="submission" date="2023-12" db="EMBL/GenBank/DDBJ databases">
        <title>A high-quality genome assembly for Dillenia turbinata (Dilleniales).</title>
        <authorList>
            <person name="Chanderbali A."/>
        </authorList>
    </citation>
    <scope>NUCLEOTIDE SEQUENCE [LARGE SCALE GENOMIC DNA]</scope>
    <source>
        <strain evidence="2">LSX21</strain>
        <tissue evidence="2">Leaf</tissue>
    </source>
</reference>